<evidence type="ECO:0000313" key="3">
    <source>
        <dbReference type="EnsemblPlants" id="Pp3c7_19640V3.1"/>
    </source>
</evidence>
<dbReference type="PANTHER" id="PTHR46354:SF4">
    <property type="entry name" value="PROTEIN DOG1-LIKE 3"/>
    <property type="match status" value="1"/>
</dbReference>
<evidence type="ECO:0000313" key="2">
    <source>
        <dbReference type="EMBL" id="PNR51394.1"/>
    </source>
</evidence>
<dbReference type="InParanoid" id="A0A2K1KC80"/>
<dbReference type="InterPro" id="IPR025422">
    <property type="entry name" value="TGA_domain"/>
</dbReference>
<evidence type="ECO:0000313" key="4">
    <source>
        <dbReference type="Proteomes" id="UP000006727"/>
    </source>
</evidence>
<dbReference type="EnsemblPlants" id="Pp3c7_19640V3.2">
    <property type="protein sequence ID" value="Pp3c7_19640V3.2"/>
    <property type="gene ID" value="Pp3c7_19640"/>
</dbReference>
<accession>A0A2K1KC80</accession>
<name>A0A2K1KC80_PHYPA</name>
<dbReference type="Pfam" id="PF14144">
    <property type="entry name" value="DOG1"/>
    <property type="match status" value="1"/>
</dbReference>
<evidence type="ECO:0000259" key="1">
    <source>
        <dbReference type="PROSITE" id="PS51806"/>
    </source>
</evidence>
<keyword evidence="4" id="KW-1185">Reference proteome</keyword>
<dbReference type="InterPro" id="IPR051886">
    <property type="entry name" value="Seed_Dev/Stress_Resp_Reg"/>
</dbReference>
<sequence length="157" mass="18236">MDEGRWWMACEPHVRVVRDLVRSKVEERDVEEPLHKCVSLYMADIHDHSLLENANVFLTISGARVTGMEASFMWLGGWRPSCALMLVYSLMGVQLHDQIRSFRNGISKLGRSESVLSDKQIVNLRNVQKHAREEEKKLTKKLATIQMSFWRLFRCCS</sequence>
<proteinExistence type="predicted"/>
<dbReference type="AlphaFoldDB" id="A0A2K1KC80"/>
<dbReference type="PANTHER" id="PTHR46354">
    <property type="entry name" value="DOG1 DOMAIN-CONTAINING PROTEIN"/>
    <property type="match status" value="1"/>
</dbReference>
<feature type="domain" description="DOG1" evidence="1">
    <location>
        <begin position="1"/>
        <end position="157"/>
    </location>
</feature>
<dbReference type="Gramene" id="Pp3c7_19640V3.2">
    <property type="protein sequence ID" value="Pp3c7_19640V3.2"/>
    <property type="gene ID" value="Pp3c7_19640"/>
</dbReference>
<dbReference type="GO" id="GO:0043565">
    <property type="term" value="F:sequence-specific DNA binding"/>
    <property type="evidence" value="ECO:0007669"/>
    <property type="project" value="InterPro"/>
</dbReference>
<dbReference type="Gramene" id="Pp3c7_19640V3.1">
    <property type="protein sequence ID" value="Pp3c7_19640V3.1"/>
    <property type="gene ID" value="Pp3c7_19640"/>
</dbReference>
<dbReference type="EnsemblPlants" id="Pp3c7_19640V3.1">
    <property type="protein sequence ID" value="Pp3c7_19640V3.1"/>
    <property type="gene ID" value="Pp3c7_19640"/>
</dbReference>
<dbReference type="Proteomes" id="UP000006727">
    <property type="component" value="Chromosome 7"/>
</dbReference>
<reference evidence="2 4" key="2">
    <citation type="journal article" date="2018" name="Plant J.">
        <title>The Physcomitrella patens chromosome-scale assembly reveals moss genome structure and evolution.</title>
        <authorList>
            <person name="Lang D."/>
            <person name="Ullrich K.K."/>
            <person name="Murat F."/>
            <person name="Fuchs J."/>
            <person name="Jenkins J."/>
            <person name="Haas F.B."/>
            <person name="Piednoel M."/>
            <person name="Gundlach H."/>
            <person name="Van Bel M."/>
            <person name="Meyberg R."/>
            <person name="Vives C."/>
            <person name="Morata J."/>
            <person name="Symeonidi A."/>
            <person name="Hiss M."/>
            <person name="Muchero W."/>
            <person name="Kamisugi Y."/>
            <person name="Saleh O."/>
            <person name="Blanc G."/>
            <person name="Decker E.L."/>
            <person name="van Gessel N."/>
            <person name="Grimwood J."/>
            <person name="Hayes R.D."/>
            <person name="Graham S.W."/>
            <person name="Gunter L.E."/>
            <person name="McDaniel S.F."/>
            <person name="Hoernstein S.N.W."/>
            <person name="Larsson A."/>
            <person name="Li F.W."/>
            <person name="Perroud P.F."/>
            <person name="Phillips J."/>
            <person name="Ranjan P."/>
            <person name="Rokshar D.S."/>
            <person name="Rothfels C.J."/>
            <person name="Schneider L."/>
            <person name="Shu S."/>
            <person name="Stevenson D.W."/>
            <person name="Thummler F."/>
            <person name="Tillich M."/>
            <person name="Villarreal Aguilar J.C."/>
            <person name="Widiez T."/>
            <person name="Wong G.K."/>
            <person name="Wymore A."/>
            <person name="Zhang Y."/>
            <person name="Zimmer A.D."/>
            <person name="Quatrano R.S."/>
            <person name="Mayer K.F.X."/>
            <person name="Goodstein D."/>
            <person name="Casacuberta J.M."/>
            <person name="Vandepoele K."/>
            <person name="Reski R."/>
            <person name="Cuming A.C."/>
            <person name="Tuskan G.A."/>
            <person name="Maumus F."/>
            <person name="Salse J."/>
            <person name="Schmutz J."/>
            <person name="Rensing S.A."/>
        </authorList>
    </citation>
    <scope>NUCLEOTIDE SEQUENCE [LARGE SCALE GENOMIC DNA]</scope>
    <source>
        <strain evidence="3 4">cv. Gransden 2004</strain>
    </source>
</reference>
<dbReference type="GO" id="GO:0006351">
    <property type="term" value="P:DNA-templated transcription"/>
    <property type="evidence" value="ECO:0007669"/>
    <property type="project" value="InterPro"/>
</dbReference>
<reference evidence="2 4" key="1">
    <citation type="journal article" date="2008" name="Science">
        <title>The Physcomitrella genome reveals evolutionary insights into the conquest of land by plants.</title>
        <authorList>
            <person name="Rensing S."/>
            <person name="Lang D."/>
            <person name="Zimmer A."/>
            <person name="Terry A."/>
            <person name="Salamov A."/>
            <person name="Shapiro H."/>
            <person name="Nishiyama T."/>
            <person name="Perroud P.-F."/>
            <person name="Lindquist E."/>
            <person name="Kamisugi Y."/>
            <person name="Tanahashi T."/>
            <person name="Sakakibara K."/>
            <person name="Fujita T."/>
            <person name="Oishi K."/>
            <person name="Shin-I T."/>
            <person name="Kuroki Y."/>
            <person name="Toyoda A."/>
            <person name="Suzuki Y."/>
            <person name="Hashimoto A."/>
            <person name="Yamaguchi K."/>
            <person name="Sugano A."/>
            <person name="Kohara Y."/>
            <person name="Fujiyama A."/>
            <person name="Anterola A."/>
            <person name="Aoki S."/>
            <person name="Ashton N."/>
            <person name="Barbazuk W.B."/>
            <person name="Barker E."/>
            <person name="Bennetzen J."/>
            <person name="Bezanilla M."/>
            <person name="Blankenship R."/>
            <person name="Cho S.H."/>
            <person name="Dutcher S."/>
            <person name="Estelle M."/>
            <person name="Fawcett J.A."/>
            <person name="Gundlach H."/>
            <person name="Hanada K."/>
            <person name="Heyl A."/>
            <person name="Hicks K.A."/>
            <person name="Hugh J."/>
            <person name="Lohr M."/>
            <person name="Mayer K."/>
            <person name="Melkozernov A."/>
            <person name="Murata T."/>
            <person name="Nelson D."/>
            <person name="Pils B."/>
            <person name="Prigge M."/>
            <person name="Reiss B."/>
            <person name="Renner T."/>
            <person name="Rombauts S."/>
            <person name="Rushton P."/>
            <person name="Sanderfoot A."/>
            <person name="Schween G."/>
            <person name="Shiu S.-H."/>
            <person name="Stueber K."/>
            <person name="Theodoulou F.L."/>
            <person name="Tu H."/>
            <person name="Van de Peer Y."/>
            <person name="Verrier P.J."/>
            <person name="Waters E."/>
            <person name="Wood A."/>
            <person name="Yang L."/>
            <person name="Cove D."/>
            <person name="Cuming A."/>
            <person name="Hasebe M."/>
            <person name="Lucas S."/>
            <person name="Mishler D.B."/>
            <person name="Reski R."/>
            <person name="Grigoriev I."/>
            <person name="Quatrano R.S."/>
            <person name="Boore J.L."/>
        </authorList>
    </citation>
    <scope>NUCLEOTIDE SEQUENCE [LARGE SCALE GENOMIC DNA]</scope>
    <source>
        <strain evidence="3 4">cv. Gransden 2004</strain>
    </source>
</reference>
<gene>
    <name evidence="2" type="ORF">PHYPA_010581</name>
</gene>
<dbReference type="PROSITE" id="PS51806">
    <property type="entry name" value="DOG1"/>
    <property type="match status" value="1"/>
</dbReference>
<protein>
    <recommendedName>
        <fullName evidence="1">DOG1 domain-containing protein</fullName>
    </recommendedName>
</protein>
<organism evidence="2">
    <name type="scientific">Physcomitrium patens</name>
    <name type="common">Spreading-leaved earth moss</name>
    <name type="synonym">Physcomitrella patens</name>
    <dbReference type="NCBI Taxonomy" id="3218"/>
    <lineage>
        <taxon>Eukaryota</taxon>
        <taxon>Viridiplantae</taxon>
        <taxon>Streptophyta</taxon>
        <taxon>Embryophyta</taxon>
        <taxon>Bryophyta</taxon>
        <taxon>Bryophytina</taxon>
        <taxon>Bryopsida</taxon>
        <taxon>Funariidae</taxon>
        <taxon>Funariales</taxon>
        <taxon>Funariaceae</taxon>
        <taxon>Physcomitrium</taxon>
    </lineage>
</organism>
<reference evidence="3" key="3">
    <citation type="submission" date="2020-12" db="UniProtKB">
        <authorList>
            <consortium name="EnsemblPlants"/>
        </authorList>
    </citation>
    <scope>IDENTIFICATION</scope>
</reference>
<dbReference type="EMBL" id="ABEU02000007">
    <property type="protein sequence ID" value="PNR51394.1"/>
    <property type="molecule type" value="Genomic_DNA"/>
</dbReference>